<dbReference type="InterPro" id="IPR019931">
    <property type="entry name" value="LPXTG_anchor"/>
</dbReference>
<evidence type="ECO:0000256" key="2">
    <source>
        <dbReference type="ARBA" id="ARBA00022512"/>
    </source>
</evidence>
<evidence type="ECO:0000256" key="7">
    <source>
        <dbReference type="SAM" id="Phobius"/>
    </source>
</evidence>
<dbReference type="Pfam" id="PF22122">
    <property type="entry name" value="InlK_D2"/>
    <property type="match status" value="1"/>
</dbReference>
<dbReference type="PROSITE" id="PS50847">
    <property type="entry name" value="GRAM_POS_ANCHORING"/>
    <property type="match status" value="1"/>
</dbReference>
<keyword evidence="7" id="KW-0812">Transmembrane</keyword>
<keyword evidence="5" id="KW-0572">Peptidoglycan-anchor</keyword>
<comment type="subcellular location">
    <subcellularLocation>
        <location evidence="1">Secreted</location>
        <location evidence="1">Cell wall</location>
        <topology evidence="1">Peptidoglycan-anchor</topology>
    </subcellularLocation>
</comment>
<accession>A0A829R784</accession>
<reference evidence="10 11" key="1">
    <citation type="submission" date="2012-12" db="EMBL/GenBank/DDBJ databases">
        <title>Novel taxa of Listeriaceae from agricultural environments in the United States.</title>
        <authorList>
            <person name="den Bakker H.C."/>
            <person name="Allred A."/>
            <person name="Warchocki S."/>
            <person name="Wright E.M."/>
            <person name="Burrell A."/>
            <person name="Nightingale K.K."/>
            <person name="Kephart D."/>
            <person name="Wiedmann M."/>
        </authorList>
    </citation>
    <scope>NUCLEOTIDE SEQUENCE [LARGE SCALE GENOMIC DNA]</scope>
    <source>
        <strain evidence="10 11">FSL F6-1183</strain>
    </source>
</reference>
<feature type="region of interest" description="Disordered" evidence="6">
    <location>
        <begin position="576"/>
        <end position="622"/>
    </location>
</feature>
<evidence type="ECO:0000256" key="1">
    <source>
        <dbReference type="ARBA" id="ARBA00004168"/>
    </source>
</evidence>
<dbReference type="NCBIfam" id="NF033932">
    <property type="entry name" value="LapB_rpt_80"/>
    <property type="match status" value="3"/>
</dbReference>
<dbReference type="Pfam" id="PF00746">
    <property type="entry name" value="Gram_pos_anchor"/>
    <property type="match status" value="1"/>
</dbReference>
<proteinExistence type="predicted"/>
<dbReference type="SUPFAM" id="SSF52058">
    <property type="entry name" value="L domain-like"/>
    <property type="match status" value="1"/>
</dbReference>
<evidence type="ECO:0000259" key="9">
    <source>
        <dbReference type="PROSITE" id="PS50847"/>
    </source>
</evidence>
<dbReference type="EMBL" id="AODG01000010">
    <property type="protein sequence ID" value="EUJ27964.1"/>
    <property type="molecule type" value="Genomic_DNA"/>
</dbReference>
<dbReference type="NCBIfam" id="TIGR01167">
    <property type="entry name" value="LPXTG_anchor"/>
    <property type="match status" value="1"/>
</dbReference>
<organism evidence="10 11">
    <name type="scientific">Listeria grayi FSL F6-1183</name>
    <dbReference type="NCBI Taxonomy" id="1265827"/>
    <lineage>
        <taxon>Bacteria</taxon>
        <taxon>Bacillati</taxon>
        <taxon>Bacillota</taxon>
        <taxon>Bacilli</taxon>
        <taxon>Bacillales</taxon>
        <taxon>Listeriaceae</taxon>
        <taxon>Listeria</taxon>
    </lineage>
</organism>
<sequence>MKRLFSIITICIVLMSLTTTPVFAQTTGSTDSNTVEIPSTALKGYLNGLLNQPTDSPITEEQLSKITSITLKGAEFTDLTGLEKATNLISFRNDDTKITDFSPVLKNKTLEFLSMNSETLTNENFPDINDQDKIINLTLTSSNFTNDIFKKIHLMPNLDYLNIQSNSKITDITLLADLPKLKTLFVQFDGIVDFTPINNFKNLTALAAFGQNIGDGHAPKKITTAQLKYDDSAETLFIPFSIMPNRLTSFDGYQPPFTKSNSSSNTYLSFNGTKVDNSRLSIDDNGVTVNKVSKGEFDSLETFYYNARFDNPTGSYPIPDFMNSYTISSGTYEQTFEVAHKLTITSKDAITFNQGSDLSEADFLQAIDAKTDDGTEVTSDFTDVVDLNTPGTYTVTLNAQNEGGLKAEPTTVTVTVIAKPVIQADKEITYNVGEPVDAEQFLKDIHATVTPENLEIMNDFTKQVDFDKPGTYIVTLDAQNDRGMKADPVEITVKISPRPIIQADKEITYTVGDAIDAEQFLKDIHATVTPENLEITNDFTKQVDFSKTGTYTVTLGAVNDRSQAAEPVVVKVNVVAKEDTNENGQNPEDSDKPKNDTDKPATDKEASKEEASQGSDNSQATKDHAVETIATDPIMHQSGLLAAEHVISQTAQPAERSNTIMQQVQQSYVKAAGKYSQTDDAHALLPKTGDTAKPLLGLFGTAFAAFAFVLLRRKGNRNQN</sequence>
<evidence type="ECO:0000256" key="6">
    <source>
        <dbReference type="SAM" id="MobiDB-lite"/>
    </source>
</evidence>
<keyword evidence="3" id="KW-0964">Secreted</keyword>
<feature type="transmembrane region" description="Helical" evidence="7">
    <location>
        <begin position="694"/>
        <end position="711"/>
    </location>
</feature>
<keyword evidence="7" id="KW-0472">Membrane</keyword>
<keyword evidence="2" id="KW-0134">Cell wall</keyword>
<dbReference type="RefSeq" id="WP_052009169.1">
    <property type="nucleotide sequence ID" value="NZ_AODG01000010.1"/>
</dbReference>
<keyword evidence="7" id="KW-1133">Transmembrane helix</keyword>
<name>A0A829R784_LISGR</name>
<feature type="domain" description="Gram-positive cocci surface proteins LPxTG" evidence="9">
    <location>
        <begin position="685"/>
        <end position="720"/>
    </location>
</feature>
<dbReference type="Gene3D" id="2.60.40.3890">
    <property type="match status" value="1"/>
</dbReference>
<comment type="caution">
    <text evidence="10">The sequence shown here is derived from an EMBL/GenBank/DDBJ whole genome shotgun (WGS) entry which is preliminary data.</text>
</comment>
<evidence type="ECO:0000256" key="4">
    <source>
        <dbReference type="ARBA" id="ARBA00022729"/>
    </source>
</evidence>
<evidence type="ECO:0000256" key="8">
    <source>
        <dbReference type="SAM" id="SignalP"/>
    </source>
</evidence>
<evidence type="ECO:0000256" key="5">
    <source>
        <dbReference type="ARBA" id="ARBA00023088"/>
    </source>
</evidence>
<dbReference type="InterPro" id="IPR032675">
    <property type="entry name" value="LRR_dom_sf"/>
</dbReference>
<dbReference type="Gene3D" id="3.80.10.10">
    <property type="entry name" value="Ribonuclease Inhibitor"/>
    <property type="match status" value="1"/>
</dbReference>
<feature type="chain" id="PRO_5032464349" evidence="8">
    <location>
        <begin position="25"/>
        <end position="720"/>
    </location>
</feature>
<dbReference type="InterPro" id="IPR054360">
    <property type="entry name" value="InlK_D2"/>
</dbReference>
<dbReference type="InterPro" id="IPR044056">
    <property type="entry name" value="InlI_Ig-like"/>
</dbReference>
<dbReference type="InterPro" id="IPR001611">
    <property type="entry name" value="Leu-rich_rpt"/>
</dbReference>
<evidence type="ECO:0000313" key="11">
    <source>
        <dbReference type="Proteomes" id="UP000019251"/>
    </source>
</evidence>
<dbReference type="Pfam" id="PF18981">
    <property type="entry name" value="InlK_D3"/>
    <property type="match status" value="3"/>
</dbReference>
<feature type="signal peptide" evidence="8">
    <location>
        <begin position="1"/>
        <end position="24"/>
    </location>
</feature>
<dbReference type="InterPro" id="IPR013783">
    <property type="entry name" value="Ig-like_fold"/>
</dbReference>
<feature type="compositionally biased region" description="Basic and acidic residues" evidence="6">
    <location>
        <begin position="589"/>
        <end position="611"/>
    </location>
</feature>
<keyword evidence="4 8" id="KW-0732">Signal</keyword>
<gene>
    <name evidence="10" type="ORF">LMUR_07879</name>
</gene>
<dbReference type="AlphaFoldDB" id="A0A829R784"/>
<dbReference type="InterPro" id="IPR035986">
    <property type="entry name" value="PKD_dom_sf"/>
</dbReference>
<dbReference type="Proteomes" id="UP000019251">
    <property type="component" value="Unassembled WGS sequence"/>
</dbReference>
<evidence type="ECO:0000313" key="10">
    <source>
        <dbReference type="EMBL" id="EUJ27964.1"/>
    </source>
</evidence>
<dbReference type="Gene3D" id="2.60.40.10">
    <property type="entry name" value="Immunoglobulins"/>
    <property type="match status" value="3"/>
</dbReference>
<dbReference type="SUPFAM" id="SSF49299">
    <property type="entry name" value="PKD domain"/>
    <property type="match status" value="2"/>
</dbReference>
<evidence type="ECO:0000256" key="3">
    <source>
        <dbReference type="ARBA" id="ARBA00022525"/>
    </source>
</evidence>
<protein>
    <submittedName>
        <fullName evidence="10">Cell wall surface anchor family protein</fullName>
    </submittedName>
</protein>
<dbReference type="PROSITE" id="PS51450">
    <property type="entry name" value="LRR"/>
    <property type="match status" value="1"/>
</dbReference>